<feature type="transmembrane region" description="Helical" evidence="6">
    <location>
        <begin position="170"/>
        <end position="187"/>
    </location>
</feature>
<evidence type="ECO:0000313" key="9">
    <source>
        <dbReference type="RefSeq" id="XP_014670028.1"/>
    </source>
</evidence>
<organism evidence="8 9">
    <name type="scientific">Priapulus caudatus</name>
    <name type="common">Priapulid worm</name>
    <dbReference type="NCBI Taxonomy" id="37621"/>
    <lineage>
        <taxon>Eukaryota</taxon>
        <taxon>Metazoa</taxon>
        <taxon>Ecdysozoa</taxon>
        <taxon>Scalidophora</taxon>
        <taxon>Priapulida</taxon>
        <taxon>Priapulimorpha</taxon>
        <taxon>Priapulimorphida</taxon>
        <taxon>Priapulidae</taxon>
        <taxon>Priapulus</taxon>
    </lineage>
</organism>
<sequence length="435" mass="47180">MASEGFFKYQLAIFVSMYVGYMTYMYDRRSFTYAFPALIEEGFDKSQLGLIVTSQTTAYAVSKFLGGVLSDKISAKILFASGLFVSGLVVLVLPLCNDVMMFTALWFMCGLAQGCGWPSCAKVLRQWWNPAQFGTWWSILSTSQNVSGSVAPLVAAFLITNFGWRYSLQLPGVISLGLAAVAVLFVVDKPSDVGLENIVKDTTQKSKKGDADTVQSESTWKDLLKSPFLWLLCIGYLIVYASKTAASDWGQLYVIQELGGSQYLGSAFISSVETGGVIGSVIAGYLTDWLVRRKKSRGDTSDSSPRMIGVLIFVGVVFTLFHALVYIVNKDSSEVLITGVGFCIGLCLYGAICIFGVVASECAPTHLSGTSHAFVALAANLGGMLAGLPLAYVAKHYNWSGVFLLIETLNLGYAVILLFMLNISSVMVPLKKKHE</sequence>
<feature type="transmembrane region" description="Helical" evidence="6">
    <location>
        <begin position="307"/>
        <end position="329"/>
    </location>
</feature>
<evidence type="ECO:0000256" key="1">
    <source>
        <dbReference type="ARBA" id="ARBA00004127"/>
    </source>
</evidence>
<dbReference type="PIRSF" id="PIRSF002808">
    <property type="entry name" value="Hexose_phosphate_transp"/>
    <property type="match status" value="1"/>
</dbReference>
<feature type="transmembrane region" description="Helical" evidence="6">
    <location>
        <begin position="228"/>
        <end position="246"/>
    </location>
</feature>
<dbReference type="InterPro" id="IPR036259">
    <property type="entry name" value="MFS_trans_sf"/>
</dbReference>
<evidence type="ECO:0000256" key="2">
    <source>
        <dbReference type="ARBA" id="ARBA00009598"/>
    </source>
</evidence>
<proteinExistence type="inferred from homology"/>
<dbReference type="InterPro" id="IPR020846">
    <property type="entry name" value="MFS_dom"/>
</dbReference>
<dbReference type="Proteomes" id="UP000695022">
    <property type="component" value="Unplaced"/>
</dbReference>
<keyword evidence="8" id="KW-1185">Reference proteome</keyword>
<dbReference type="PANTHER" id="PTHR43826">
    <property type="entry name" value="GLUCOSE-6-PHOSPHATE EXCHANGER SLC37A4"/>
    <property type="match status" value="1"/>
</dbReference>
<dbReference type="SUPFAM" id="SSF103473">
    <property type="entry name" value="MFS general substrate transporter"/>
    <property type="match status" value="1"/>
</dbReference>
<keyword evidence="4 6" id="KW-1133">Transmembrane helix</keyword>
<dbReference type="Pfam" id="PF07690">
    <property type="entry name" value="MFS_1"/>
    <property type="match status" value="1"/>
</dbReference>
<reference evidence="9 10" key="1">
    <citation type="submission" date="2025-05" db="UniProtKB">
        <authorList>
            <consortium name="RefSeq"/>
        </authorList>
    </citation>
    <scope>IDENTIFICATION</scope>
</reference>
<keyword evidence="3 6" id="KW-0812">Transmembrane</keyword>
<dbReference type="InterPro" id="IPR011701">
    <property type="entry name" value="MFS"/>
</dbReference>
<evidence type="ECO:0000313" key="10">
    <source>
        <dbReference type="RefSeq" id="XP_014670035.1"/>
    </source>
</evidence>
<evidence type="ECO:0000313" key="8">
    <source>
        <dbReference type="Proteomes" id="UP000695022"/>
    </source>
</evidence>
<feature type="transmembrane region" description="Helical" evidence="6">
    <location>
        <begin position="99"/>
        <end position="124"/>
    </location>
</feature>
<feature type="transmembrane region" description="Helical" evidence="6">
    <location>
        <begin position="335"/>
        <end position="359"/>
    </location>
</feature>
<feature type="transmembrane region" description="Helical" evidence="6">
    <location>
        <begin position="411"/>
        <end position="430"/>
    </location>
</feature>
<dbReference type="RefSeq" id="XP_014670028.1">
    <property type="nucleotide sequence ID" value="XM_014814542.1"/>
</dbReference>
<evidence type="ECO:0000259" key="7">
    <source>
        <dbReference type="PROSITE" id="PS50850"/>
    </source>
</evidence>
<feature type="transmembrane region" description="Helical" evidence="6">
    <location>
        <begin position="266"/>
        <end position="286"/>
    </location>
</feature>
<evidence type="ECO:0000256" key="4">
    <source>
        <dbReference type="ARBA" id="ARBA00022989"/>
    </source>
</evidence>
<dbReference type="GeneID" id="106811022"/>
<feature type="transmembrane region" description="Helical" evidence="6">
    <location>
        <begin position="371"/>
        <end position="391"/>
    </location>
</feature>
<dbReference type="InterPro" id="IPR000849">
    <property type="entry name" value="Sugar_P_transporter"/>
</dbReference>
<gene>
    <name evidence="9 10" type="primary">LOC106811022</name>
</gene>
<comment type="similarity">
    <text evidence="2">Belongs to the major facilitator superfamily. Organophosphate:Pi antiporter (OPA) (TC 2.A.1.4) family.</text>
</comment>
<feature type="transmembrane region" description="Helical" evidence="6">
    <location>
        <begin position="6"/>
        <end position="26"/>
    </location>
</feature>
<name>A0ABM1ECV7_PRICU</name>
<feature type="transmembrane region" description="Helical" evidence="6">
    <location>
        <begin position="73"/>
        <end position="93"/>
    </location>
</feature>
<feature type="domain" description="Major facilitator superfamily (MFS) profile" evidence="7">
    <location>
        <begin position="13"/>
        <end position="425"/>
    </location>
</feature>
<evidence type="ECO:0000256" key="6">
    <source>
        <dbReference type="SAM" id="Phobius"/>
    </source>
</evidence>
<dbReference type="Gene3D" id="1.20.1250.20">
    <property type="entry name" value="MFS general substrate transporter like domains"/>
    <property type="match status" value="2"/>
</dbReference>
<keyword evidence="5 6" id="KW-0472">Membrane</keyword>
<accession>A0ABM1ECV7</accession>
<dbReference type="PANTHER" id="PTHR43826:SF3">
    <property type="entry name" value="GLUCOSE-6-PHOSPHATE EXCHANGER SLC37A4"/>
    <property type="match status" value="1"/>
</dbReference>
<evidence type="ECO:0000256" key="3">
    <source>
        <dbReference type="ARBA" id="ARBA00022692"/>
    </source>
</evidence>
<feature type="transmembrane region" description="Helical" evidence="6">
    <location>
        <begin position="145"/>
        <end position="164"/>
    </location>
</feature>
<comment type="subcellular location">
    <subcellularLocation>
        <location evidence="1">Endomembrane system</location>
        <topology evidence="1">Multi-pass membrane protein</topology>
    </subcellularLocation>
</comment>
<dbReference type="RefSeq" id="XP_014670035.1">
    <property type="nucleotide sequence ID" value="XM_014814549.1"/>
</dbReference>
<evidence type="ECO:0000256" key="5">
    <source>
        <dbReference type="ARBA" id="ARBA00023136"/>
    </source>
</evidence>
<dbReference type="PROSITE" id="PS50850">
    <property type="entry name" value="MFS"/>
    <property type="match status" value="1"/>
</dbReference>
<protein>
    <submittedName>
        <fullName evidence="9 10">Glucose-6-phosphate translocase-like</fullName>
    </submittedName>
</protein>
<dbReference type="InterPro" id="IPR051337">
    <property type="entry name" value="OPA_Antiporter"/>
</dbReference>